<dbReference type="SUPFAM" id="SSF51338">
    <property type="entry name" value="Composite domain of metallo-dependent hydrolases"/>
    <property type="match status" value="2"/>
</dbReference>
<dbReference type="EMBL" id="JBBMFM010000044">
    <property type="protein sequence ID" value="MEQ2425889.1"/>
    <property type="molecule type" value="Genomic_DNA"/>
</dbReference>
<sequence>MKDAFAIKNCTILTVDGQDRVYEAGAMIVADGQIRWIGPEEELEGQGWLEGKAGQAGQEPLEGNAGQERQERLDDKAGQEPGPDSWTVIAKDRIIDLKGHLVLPGLVNTHTHSHSSVFRNLGDDMELMDWLNHAMWPAEKHLNPQIAYNAARMTCLEFIRSGITTYADQFYFAEDVARAASESGLNCYLAASVFDWSTAEGGDSFEKAADFVKHWHGRAGGTRVTPCIGPHAPYSVSGNLFKKVVDLADSYDLLIHTHISETEDENAQIMERYGLSPVKWLESLGVFGQKVLAAHCIHLSEEDMDVFQTYNVHVSYNPVSNLKLVSGIMPMKAMKERGIQISIGTDGAQSNNSLDLLRDLRTGSLIQKMQLHNAEFLPAREAVRMATIEGARALGCEGDRGSLEIGKKADFIVMDTTSPRLVPLIRNRADKLYAALVYSALGADVCGMCVDGRWVMRERRVISMDAEDVMAQAQESGRYLGERAGLI</sequence>
<dbReference type="PANTHER" id="PTHR43794">
    <property type="entry name" value="AMINOHYDROLASE SSNA-RELATED"/>
    <property type="match status" value="1"/>
</dbReference>
<feature type="binding site" evidence="4">
    <location>
        <position position="258"/>
    </location>
    <ligand>
        <name>Zn(2+)</name>
        <dbReference type="ChEBI" id="CHEBI:29105"/>
    </ligand>
</feature>
<dbReference type="EC" id="3.5.4.31" evidence="4"/>
<dbReference type="InterPro" id="IPR006680">
    <property type="entry name" value="Amidohydro-rel"/>
</dbReference>
<feature type="region of interest" description="Disordered" evidence="5">
    <location>
        <begin position="54"/>
        <end position="85"/>
    </location>
</feature>
<feature type="domain" description="Amidohydrolase-related" evidence="6">
    <location>
        <begin position="101"/>
        <end position="455"/>
    </location>
</feature>
<feature type="binding site" evidence="4">
    <location>
        <position position="139"/>
    </location>
    <ligand>
        <name>substrate</name>
    </ligand>
</feature>
<dbReference type="EC" id="3.5.4.28" evidence="4"/>
<dbReference type="RefSeq" id="WP_050927285.1">
    <property type="nucleotide sequence ID" value="NZ_JBBMFM010000044.1"/>
</dbReference>
<feature type="binding site" evidence="4">
    <location>
        <position position="261"/>
    </location>
    <ligand>
        <name>substrate</name>
    </ligand>
</feature>
<dbReference type="Gene3D" id="2.30.40.10">
    <property type="entry name" value="Urease, subunit C, domain 1"/>
    <property type="match status" value="2"/>
</dbReference>
<keyword evidence="8" id="KW-1185">Reference proteome</keyword>
<reference evidence="7 8" key="1">
    <citation type="submission" date="2024-03" db="EMBL/GenBank/DDBJ databases">
        <title>Human intestinal bacterial collection.</title>
        <authorList>
            <person name="Pauvert C."/>
            <person name="Hitch T.C.A."/>
            <person name="Clavel T."/>
        </authorList>
    </citation>
    <scope>NUCLEOTIDE SEQUENCE [LARGE SCALE GENOMIC DNA]</scope>
    <source>
        <strain evidence="7 8">CLA-SR-H021</strain>
    </source>
</reference>
<keyword evidence="1 4" id="KW-0479">Metal-binding</keyword>
<feature type="binding site" evidence="4">
    <location>
        <position position="346"/>
    </location>
    <ligand>
        <name>substrate</name>
    </ligand>
</feature>
<feature type="binding site" evidence="4">
    <location>
        <position position="112"/>
    </location>
    <ligand>
        <name>Zn(2+)</name>
        <dbReference type="ChEBI" id="CHEBI:29105"/>
    </ligand>
</feature>
<organism evidence="7 8">
    <name type="scientific">Enterocloster hominis</name>
    <name type="common">ex Hitch et al. 2024</name>
    <dbReference type="NCBI Taxonomy" id="1917870"/>
    <lineage>
        <taxon>Bacteria</taxon>
        <taxon>Bacillati</taxon>
        <taxon>Bacillota</taxon>
        <taxon>Clostridia</taxon>
        <taxon>Lachnospirales</taxon>
        <taxon>Lachnospiraceae</taxon>
        <taxon>Enterocloster</taxon>
    </lineage>
</organism>
<comment type="caution">
    <text evidence="7">The sequence shown here is derived from an EMBL/GenBank/DDBJ whole genome shotgun (WGS) entry which is preliminary data.</text>
</comment>
<evidence type="ECO:0000313" key="8">
    <source>
        <dbReference type="Proteomes" id="UP001454086"/>
    </source>
</evidence>
<feature type="binding site" evidence="4">
    <location>
        <position position="231"/>
    </location>
    <ligand>
        <name>substrate</name>
    </ligand>
</feature>
<comment type="similarity">
    <text evidence="4">Belongs to the metallo-dependent hydrolases superfamily. MTA/SAH deaminase family.</text>
</comment>
<comment type="catalytic activity">
    <reaction evidence="4">
        <text>S-methyl-5'-thioadenosine + H2O + H(+) = S-methyl-5'-thioinosine + NH4(+)</text>
        <dbReference type="Rhea" id="RHEA:25025"/>
        <dbReference type="ChEBI" id="CHEBI:15377"/>
        <dbReference type="ChEBI" id="CHEBI:15378"/>
        <dbReference type="ChEBI" id="CHEBI:17509"/>
        <dbReference type="ChEBI" id="CHEBI:28938"/>
        <dbReference type="ChEBI" id="CHEBI:48595"/>
        <dbReference type="EC" id="3.5.4.31"/>
    </reaction>
</comment>
<dbReference type="Proteomes" id="UP001454086">
    <property type="component" value="Unassembled WGS sequence"/>
</dbReference>
<evidence type="ECO:0000256" key="5">
    <source>
        <dbReference type="SAM" id="MobiDB-lite"/>
    </source>
</evidence>
<evidence type="ECO:0000256" key="3">
    <source>
        <dbReference type="ARBA" id="ARBA00022833"/>
    </source>
</evidence>
<comment type="cofactor">
    <cofactor evidence="4">
        <name>Zn(2+)</name>
        <dbReference type="ChEBI" id="CHEBI:29105"/>
    </cofactor>
    <text evidence="4">Binds 1 zinc ion per subunit.</text>
</comment>
<dbReference type="Pfam" id="PF01979">
    <property type="entry name" value="Amidohydro_1"/>
    <property type="match status" value="1"/>
</dbReference>
<dbReference type="InterPro" id="IPR023512">
    <property type="entry name" value="Deaminase_MtaD/DadD"/>
</dbReference>
<feature type="binding site" evidence="4">
    <location>
        <position position="346"/>
    </location>
    <ligand>
        <name>Zn(2+)</name>
        <dbReference type="ChEBI" id="CHEBI:29105"/>
    </ligand>
</feature>
<dbReference type="Gene3D" id="3.20.20.140">
    <property type="entry name" value="Metal-dependent hydrolases"/>
    <property type="match status" value="1"/>
</dbReference>
<comment type="caution">
    <text evidence="4">Lacks conserved residue(s) required for the propagation of feature annotation.</text>
</comment>
<evidence type="ECO:0000256" key="1">
    <source>
        <dbReference type="ARBA" id="ARBA00022723"/>
    </source>
</evidence>
<protein>
    <recommendedName>
        <fullName evidence="4">5-methylthioadenosine/S-adenosylhomocysteine deaminase</fullName>
        <shortName evidence="4">MTA/SAH deaminase</shortName>
        <ecNumber evidence="4">3.5.4.28</ecNumber>
        <ecNumber evidence="4">3.5.4.31</ecNumber>
    </recommendedName>
</protein>
<dbReference type="InterPro" id="IPR011059">
    <property type="entry name" value="Metal-dep_hydrolase_composite"/>
</dbReference>
<gene>
    <name evidence="4" type="primary">mtaD</name>
    <name evidence="7" type="ORF">WMQ36_12985</name>
</gene>
<evidence type="ECO:0000256" key="2">
    <source>
        <dbReference type="ARBA" id="ARBA00022801"/>
    </source>
</evidence>
<dbReference type="HAMAP" id="MF_01281">
    <property type="entry name" value="MTA_SAH_deamin"/>
    <property type="match status" value="1"/>
</dbReference>
<dbReference type="PANTHER" id="PTHR43794:SF11">
    <property type="entry name" value="AMIDOHYDROLASE-RELATED DOMAIN-CONTAINING PROTEIN"/>
    <property type="match status" value="1"/>
</dbReference>
<evidence type="ECO:0000259" key="6">
    <source>
        <dbReference type="Pfam" id="PF01979"/>
    </source>
</evidence>
<dbReference type="CDD" id="cd01298">
    <property type="entry name" value="ATZ_TRZ_like"/>
    <property type="match status" value="1"/>
</dbReference>
<dbReference type="InterPro" id="IPR032466">
    <property type="entry name" value="Metal_Hydrolase"/>
</dbReference>
<keyword evidence="2 4" id="KW-0378">Hydrolase</keyword>
<feature type="binding site" evidence="4">
    <location>
        <position position="110"/>
    </location>
    <ligand>
        <name>Zn(2+)</name>
        <dbReference type="ChEBI" id="CHEBI:29105"/>
    </ligand>
</feature>
<evidence type="ECO:0000313" key="7">
    <source>
        <dbReference type="EMBL" id="MEQ2425889.1"/>
    </source>
</evidence>
<name>A0ABV1D658_9FIRM</name>
<keyword evidence="3 4" id="KW-0862">Zinc</keyword>
<feature type="compositionally biased region" description="Basic and acidic residues" evidence="5">
    <location>
        <begin position="68"/>
        <end position="78"/>
    </location>
</feature>
<dbReference type="SUPFAM" id="SSF51556">
    <property type="entry name" value="Metallo-dependent hydrolases"/>
    <property type="match status" value="1"/>
</dbReference>
<dbReference type="InterPro" id="IPR050287">
    <property type="entry name" value="MTA/SAH_deaminase"/>
</dbReference>
<accession>A0ABV1D658</accession>
<evidence type="ECO:0000256" key="4">
    <source>
        <dbReference type="HAMAP-Rule" id="MF_01281"/>
    </source>
</evidence>
<comment type="function">
    <text evidence="4">Catalyzes the deamination of 5-methylthioadenosine and S-adenosyl-L-homocysteine into 5-methylthioinosine and S-inosyl-L-homocysteine, respectively. Is also able to deaminate adenosine.</text>
</comment>
<comment type="catalytic activity">
    <reaction evidence="4">
        <text>S-adenosyl-L-homocysteine + H2O + H(+) = S-inosyl-L-homocysteine + NH4(+)</text>
        <dbReference type="Rhea" id="RHEA:20716"/>
        <dbReference type="ChEBI" id="CHEBI:15377"/>
        <dbReference type="ChEBI" id="CHEBI:15378"/>
        <dbReference type="ChEBI" id="CHEBI:28938"/>
        <dbReference type="ChEBI" id="CHEBI:57856"/>
        <dbReference type="ChEBI" id="CHEBI:57985"/>
        <dbReference type="EC" id="3.5.4.28"/>
    </reaction>
</comment>
<proteinExistence type="inferred from homology"/>